<sequence>MLSPAPISQYLHVVPSQHNTCLRSRQRERDQHFTFQSLSSFIKEYVGEET</sequence>
<name>A0A9D4MAA0_DREPO</name>
<dbReference type="Proteomes" id="UP000828390">
    <property type="component" value="Unassembled WGS sequence"/>
</dbReference>
<reference evidence="1" key="2">
    <citation type="submission" date="2020-11" db="EMBL/GenBank/DDBJ databases">
        <authorList>
            <person name="McCartney M.A."/>
            <person name="Auch B."/>
            <person name="Kono T."/>
            <person name="Mallez S."/>
            <person name="Becker A."/>
            <person name="Gohl D.M."/>
            <person name="Silverstein K.A.T."/>
            <person name="Koren S."/>
            <person name="Bechman K.B."/>
            <person name="Herman A."/>
            <person name="Abrahante J.E."/>
            <person name="Garbe J."/>
        </authorList>
    </citation>
    <scope>NUCLEOTIDE SEQUENCE</scope>
    <source>
        <strain evidence="1">Duluth1</strain>
        <tissue evidence="1">Whole animal</tissue>
    </source>
</reference>
<gene>
    <name evidence="1" type="ORF">DPMN_034498</name>
</gene>
<evidence type="ECO:0000313" key="2">
    <source>
        <dbReference type="Proteomes" id="UP000828390"/>
    </source>
</evidence>
<reference evidence="1" key="1">
    <citation type="journal article" date="2019" name="bioRxiv">
        <title>The Genome of the Zebra Mussel, Dreissena polymorpha: A Resource for Invasive Species Research.</title>
        <authorList>
            <person name="McCartney M.A."/>
            <person name="Auch B."/>
            <person name="Kono T."/>
            <person name="Mallez S."/>
            <person name="Zhang Y."/>
            <person name="Obille A."/>
            <person name="Becker A."/>
            <person name="Abrahante J.E."/>
            <person name="Garbe J."/>
            <person name="Badalamenti J.P."/>
            <person name="Herman A."/>
            <person name="Mangelson H."/>
            <person name="Liachko I."/>
            <person name="Sullivan S."/>
            <person name="Sone E.D."/>
            <person name="Koren S."/>
            <person name="Silverstein K.A.T."/>
            <person name="Beckman K.B."/>
            <person name="Gohl D.M."/>
        </authorList>
    </citation>
    <scope>NUCLEOTIDE SEQUENCE</scope>
    <source>
        <strain evidence="1">Duluth1</strain>
        <tissue evidence="1">Whole animal</tissue>
    </source>
</reference>
<organism evidence="1 2">
    <name type="scientific">Dreissena polymorpha</name>
    <name type="common">Zebra mussel</name>
    <name type="synonym">Mytilus polymorpha</name>
    <dbReference type="NCBI Taxonomy" id="45954"/>
    <lineage>
        <taxon>Eukaryota</taxon>
        <taxon>Metazoa</taxon>
        <taxon>Spiralia</taxon>
        <taxon>Lophotrochozoa</taxon>
        <taxon>Mollusca</taxon>
        <taxon>Bivalvia</taxon>
        <taxon>Autobranchia</taxon>
        <taxon>Heteroconchia</taxon>
        <taxon>Euheterodonta</taxon>
        <taxon>Imparidentia</taxon>
        <taxon>Neoheterodontei</taxon>
        <taxon>Myida</taxon>
        <taxon>Dreissenoidea</taxon>
        <taxon>Dreissenidae</taxon>
        <taxon>Dreissena</taxon>
    </lineage>
</organism>
<keyword evidence="2" id="KW-1185">Reference proteome</keyword>
<proteinExistence type="predicted"/>
<accession>A0A9D4MAA0</accession>
<evidence type="ECO:0000313" key="1">
    <source>
        <dbReference type="EMBL" id="KAH3871301.1"/>
    </source>
</evidence>
<protein>
    <submittedName>
        <fullName evidence="1">Uncharacterized protein</fullName>
    </submittedName>
</protein>
<dbReference type="EMBL" id="JAIWYP010000002">
    <property type="protein sequence ID" value="KAH3871301.1"/>
    <property type="molecule type" value="Genomic_DNA"/>
</dbReference>
<comment type="caution">
    <text evidence="1">The sequence shown here is derived from an EMBL/GenBank/DDBJ whole genome shotgun (WGS) entry which is preliminary data.</text>
</comment>
<dbReference type="AlphaFoldDB" id="A0A9D4MAA0"/>